<name>A0A3N1HK17_9ACTN</name>
<dbReference type="Gene3D" id="2.40.128.20">
    <property type="match status" value="1"/>
</dbReference>
<dbReference type="InterPro" id="IPR022939">
    <property type="entry name" value="Nb(III)_bact/plant"/>
</dbReference>
<dbReference type="HAMAP" id="MF_01297">
    <property type="entry name" value="nitrobindin"/>
    <property type="match status" value="1"/>
</dbReference>
<feature type="short sequence motif" description="GXWXGXG" evidence="1">
    <location>
        <begin position="21"/>
        <end position="27"/>
    </location>
</feature>
<evidence type="ECO:0000313" key="4">
    <source>
        <dbReference type="Proteomes" id="UP000276232"/>
    </source>
</evidence>
<evidence type="ECO:0000256" key="1">
    <source>
        <dbReference type="HAMAP-Rule" id="MF_01297"/>
    </source>
</evidence>
<comment type="caution">
    <text evidence="1">Lacks the conserved His residue that binds heme iron in the nitrobindin family.</text>
</comment>
<dbReference type="Proteomes" id="UP000276232">
    <property type="component" value="Unassembled WGS sequence"/>
</dbReference>
<proteinExistence type="inferred from homology"/>
<dbReference type="EMBL" id="RJKN01000005">
    <property type="protein sequence ID" value="ROP42846.1"/>
    <property type="molecule type" value="Genomic_DNA"/>
</dbReference>
<keyword evidence="4" id="KW-1185">Reference proteome</keyword>
<dbReference type="InterPro" id="IPR045165">
    <property type="entry name" value="Nitrobindin"/>
</dbReference>
<dbReference type="Pfam" id="PF08768">
    <property type="entry name" value="THAP4_heme-bd"/>
    <property type="match status" value="1"/>
</dbReference>
<evidence type="ECO:0000259" key="2">
    <source>
        <dbReference type="Pfam" id="PF08768"/>
    </source>
</evidence>
<dbReference type="PANTHER" id="PTHR15854">
    <property type="entry name" value="THAP4 PROTEIN"/>
    <property type="match status" value="1"/>
</dbReference>
<reference evidence="3 4" key="1">
    <citation type="journal article" date="2015" name="Stand. Genomic Sci.">
        <title>Genomic Encyclopedia of Bacterial and Archaeal Type Strains, Phase III: the genomes of soil and plant-associated and newly described type strains.</title>
        <authorList>
            <person name="Whitman W.B."/>
            <person name="Woyke T."/>
            <person name="Klenk H.P."/>
            <person name="Zhou Y."/>
            <person name="Lilburn T.G."/>
            <person name="Beck B.J."/>
            <person name="De Vos P."/>
            <person name="Vandamme P."/>
            <person name="Eisen J.A."/>
            <person name="Garrity G."/>
            <person name="Hugenholtz P."/>
            <person name="Kyrpides N.C."/>
        </authorList>
    </citation>
    <scope>NUCLEOTIDE SEQUENCE [LARGE SCALE GENOMIC DNA]</scope>
    <source>
        <strain evidence="3 4">CECT 7306</strain>
    </source>
</reference>
<dbReference type="SUPFAM" id="SSF50814">
    <property type="entry name" value="Lipocalins"/>
    <property type="match status" value="1"/>
</dbReference>
<sequence length="169" mass="17923">MPFEIRVDLPPSMVPLAWMEGRWEGVGVAALPGGEERQFGQEVVMAHDGLGHLTYRSQSWYLGEDGTPGDPLTSEQGVWRSGDDGSGGLQVELLLALPEGAVEIYVGKAAGTKIELASDLVARTSSSTGDTTAARRIYGQVEGDLLWAHDVATAGTPMRSVASARLTKV</sequence>
<comment type="caution">
    <text evidence="3">The sequence shown here is derived from an EMBL/GenBank/DDBJ whole genome shotgun (WGS) entry which is preliminary data.</text>
</comment>
<dbReference type="InterPro" id="IPR012674">
    <property type="entry name" value="Calycin"/>
</dbReference>
<comment type="similarity">
    <text evidence="1">Belongs to the nitrobindin family.</text>
</comment>
<dbReference type="InParanoid" id="A0A3N1HK17"/>
<dbReference type="RefSeq" id="WP_123380228.1">
    <property type="nucleotide sequence ID" value="NZ_RJKN01000005.1"/>
</dbReference>
<dbReference type="OrthoDB" id="4804006at2"/>
<dbReference type="PANTHER" id="PTHR15854:SF4">
    <property type="entry name" value="PEROXYNITRITE ISOMERASE THAP4"/>
    <property type="match status" value="1"/>
</dbReference>
<dbReference type="InterPro" id="IPR014878">
    <property type="entry name" value="THAP4-like_heme-bd"/>
</dbReference>
<evidence type="ECO:0000313" key="3">
    <source>
        <dbReference type="EMBL" id="ROP42846.1"/>
    </source>
</evidence>
<feature type="domain" description="THAP4-like heme-binding" evidence="2">
    <location>
        <begin position="13"/>
        <end position="168"/>
    </location>
</feature>
<protein>
    <recommendedName>
        <fullName evidence="1">Ferric nitrobindin-like protein</fullName>
    </recommendedName>
</protein>
<accession>A0A3N1HK17</accession>
<gene>
    <name evidence="3" type="ORF">EDC03_2133</name>
</gene>
<dbReference type="CDD" id="cd07828">
    <property type="entry name" value="lipocalin_heme-bd-THAP4-like"/>
    <property type="match status" value="1"/>
</dbReference>
<organism evidence="3 4">
    <name type="scientific">Pseudokineococcus lusitanus</name>
    <dbReference type="NCBI Taxonomy" id="763993"/>
    <lineage>
        <taxon>Bacteria</taxon>
        <taxon>Bacillati</taxon>
        <taxon>Actinomycetota</taxon>
        <taxon>Actinomycetes</taxon>
        <taxon>Kineosporiales</taxon>
        <taxon>Kineosporiaceae</taxon>
        <taxon>Pseudokineococcus</taxon>
    </lineage>
</organism>
<comment type="caution">
    <text evidence="1">Lacks conserved residue(s) required for the propagation of feature annotation.</text>
</comment>
<dbReference type="AlphaFoldDB" id="A0A3N1HK17"/>